<organism evidence="3 4">
    <name type="scientific">Desulfuribacillus stibiiarsenatis</name>
    <dbReference type="NCBI Taxonomy" id="1390249"/>
    <lineage>
        <taxon>Bacteria</taxon>
        <taxon>Bacillati</taxon>
        <taxon>Bacillota</taxon>
        <taxon>Desulfuribacillia</taxon>
        <taxon>Desulfuribacillales</taxon>
        <taxon>Desulfuribacillaceae</taxon>
        <taxon>Desulfuribacillus</taxon>
    </lineage>
</organism>
<keyword evidence="1" id="KW-1133">Transmembrane helix</keyword>
<keyword evidence="1" id="KW-0472">Membrane</keyword>
<evidence type="ECO:0000313" key="4">
    <source>
        <dbReference type="Proteomes" id="UP000095255"/>
    </source>
</evidence>
<feature type="transmembrane region" description="Helical" evidence="1">
    <location>
        <begin position="339"/>
        <end position="356"/>
    </location>
</feature>
<gene>
    <name evidence="3" type="ORF">BHU72_04475</name>
</gene>
<evidence type="ECO:0000256" key="1">
    <source>
        <dbReference type="SAM" id="Phobius"/>
    </source>
</evidence>
<sequence>MERKWARRSLKVWGMLILMVIGMTTIVFATPMQLQSGDVVEVEAGQLVKGPVFYGGNNIRISGDIMGTGFIAGGTVQIDGTVDGDLFVAGQQVVLNGVITGNLYIAGMDLQINGQILGDVFSAGQKIHLSKDSVVERDFLAAGETIFSSGNLGRQFFGAGTNIVLAGTVQDDVRIAADRLEIRDNAVIEGDLTYTSSKEAIIGTNATLAGVTEWKLPEPTYNEREQQTSIIGTLFAAVSSIIAAILVWFALSMVIPSLWKGTSEPLQKTPFRTLGLGVMILIGTPIIAIIAMVTVVGLPLGLIIMAMYTVGIYITKIIVATAIGYMIAKKFGWNDIHQGFWLVLLGLIILKVLSFVPIVRVIVSIAVILGGLGAILIFFLNRDNKEEVPIEEISEY</sequence>
<feature type="transmembrane region" description="Helical" evidence="1">
    <location>
        <begin position="234"/>
        <end position="259"/>
    </location>
</feature>
<keyword evidence="4" id="KW-1185">Reference proteome</keyword>
<evidence type="ECO:0000259" key="2">
    <source>
        <dbReference type="Pfam" id="PF26514"/>
    </source>
</evidence>
<keyword evidence="1" id="KW-0812">Transmembrane</keyword>
<evidence type="ECO:0000313" key="3">
    <source>
        <dbReference type="EMBL" id="OEH85354.1"/>
    </source>
</evidence>
<feature type="transmembrane region" description="Helical" evidence="1">
    <location>
        <begin position="271"/>
        <end position="296"/>
    </location>
</feature>
<feature type="transmembrane region" description="Helical" evidence="1">
    <location>
        <begin position="302"/>
        <end position="327"/>
    </location>
</feature>
<protein>
    <recommendedName>
        <fullName evidence="2">DUF8173 domain-containing protein</fullName>
    </recommendedName>
</protein>
<dbReference type="EMBL" id="MJAT01000022">
    <property type="protein sequence ID" value="OEH85354.1"/>
    <property type="molecule type" value="Genomic_DNA"/>
</dbReference>
<comment type="caution">
    <text evidence="3">The sequence shown here is derived from an EMBL/GenBank/DDBJ whole genome shotgun (WGS) entry which is preliminary data.</text>
</comment>
<proteinExistence type="predicted"/>
<dbReference type="Pfam" id="PF26514">
    <property type="entry name" value="DUF8173"/>
    <property type="match status" value="1"/>
</dbReference>
<feature type="transmembrane region" description="Helical" evidence="1">
    <location>
        <begin position="12"/>
        <end position="32"/>
    </location>
</feature>
<dbReference type="InterPro" id="IPR058486">
    <property type="entry name" value="DUF8173"/>
</dbReference>
<feature type="transmembrane region" description="Helical" evidence="1">
    <location>
        <begin position="362"/>
        <end position="380"/>
    </location>
</feature>
<dbReference type="STRING" id="1390249.BHU72_04475"/>
<dbReference type="AlphaFoldDB" id="A0A1E5L5L6"/>
<feature type="domain" description="DUF8173" evidence="2">
    <location>
        <begin position="225"/>
        <end position="376"/>
    </location>
</feature>
<dbReference type="OrthoDB" id="2155342at2"/>
<reference evidence="3 4" key="1">
    <citation type="submission" date="2016-09" db="EMBL/GenBank/DDBJ databases">
        <title>Desulfuribacillus arsenicus sp. nov., an obligately anaerobic, dissimilatory arsenic- and antimonate-reducing bacterium isolated from anoxic sediments.</title>
        <authorList>
            <person name="Abin C.A."/>
            <person name="Hollibaugh J.T."/>
        </authorList>
    </citation>
    <scope>NUCLEOTIDE SEQUENCE [LARGE SCALE GENOMIC DNA]</scope>
    <source>
        <strain evidence="3 4">MLFW-2</strain>
    </source>
</reference>
<name>A0A1E5L5L6_9FIRM</name>
<dbReference type="RefSeq" id="WP_069702180.1">
    <property type="nucleotide sequence ID" value="NZ_MJAT01000022.1"/>
</dbReference>
<accession>A0A1E5L5L6</accession>
<dbReference type="Proteomes" id="UP000095255">
    <property type="component" value="Unassembled WGS sequence"/>
</dbReference>